<dbReference type="EMBL" id="JARPUR010000005">
    <property type="protein sequence ID" value="KAK4875170.1"/>
    <property type="molecule type" value="Genomic_DNA"/>
</dbReference>
<protein>
    <submittedName>
        <fullName evidence="1">Uncharacterized protein</fullName>
    </submittedName>
</protein>
<dbReference type="AlphaFoldDB" id="A0AAN7NXJ4"/>
<comment type="caution">
    <text evidence="1">The sequence shown here is derived from an EMBL/GenBank/DDBJ whole genome shotgun (WGS) entry which is preliminary data.</text>
</comment>
<name>A0AAN7NXJ4_9COLE</name>
<reference evidence="2" key="1">
    <citation type="submission" date="2023-01" db="EMBL/GenBank/DDBJ databases">
        <title>Key to firefly adult light organ development and bioluminescence: homeobox transcription factors regulate luciferase expression and transportation to peroxisome.</title>
        <authorList>
            <person name="Fu X."/>
        </authorList>
    </citation>
    <scope>NUCLEOTIDE SEQUENCE [LARGE SCALE GENOMIC DNA]</scope>
</reference>
<gene>
    <name evidence="1" type="ORF">RN001_011592</name>
</gene>
<evidence type="ECO:0000313" key="2">
    <source>
        <dbReference type="Proteomes" id="UP001353858"/>
    </source>
</evidence>
<keyword evidence="2" id="KW-1185">Reference proteome</keyword>
<evidence type="ECO:0000313" key="1">
    <source>
        <dbReference type="EMBL" id="KAK4875170.1"/>
    </source>
</evidence>
<sequence>MEEHIRRVQLKSDKCRIEQLSITLRVVAFNSTNNKYSIEEFFIGYFEAIDLTGKTLGSAKKYVTELTLKPLSATRWSSRVDALKPLRFQLCEIYDALIEITEDVNRDAKTKIKAREFPAETEVRARRKKRQFDYDIADEPLTGEKKFKINFINYILDITLNSLNERFTLLETHNKNFQCLYNR</sequence>
<organism evidence="1 2">
    <name type="scientific">Aquatica leii</name>
    <dbReference type="NCBI Taxonomy" id="1421715"/>
    <lineage>
        <taxon>Eukaryota</taxon>
        <taxon>Metazoa</taxon>
        <taxon>Ecdysozoa</taxon>
        <taxon>Arthropoda</taxon>
        <taxon>Hexapoda</taxon>
        <taxon>Insecta</taxon>
        <taxon>Pterygota</taxon>
        <taxon>Neoptera</taxon>
        <taxon>Endopterygota</taxon>
        <taxon>Coleoptera</taxon>
        <taxon>Polyphaga</taxon>
        <taxon>Elateriformia</taxon>
        <taxon>Elateroidea</taxon>
        <taxon>Lampyridae</taxon>
        <taxon>Luciolinae</taxon>
        <taxon>Aquatica</taxon>
    </lineage>
</organism>
<proteinExistence type="predicted"/>
<dbReference type="Proteomes" id="UP001353858">
    <property type="component" value="Unassembled WGS sequence"/>
</dbReference>
<accession>A0AAN7NXJ4</accession>